<evidence type="ECO:0000256" key="4">
    <source>
        <dbReference type="ARBA" id="ARBA00022618"/>
    </source>
</evidence>
<dbReference type="Gene3D" id="6.10.250.660">
    <property type="match status" value="1"/>
</dbReference>
<comment type="subcellular location">
    <subcellularLocation>
        <location evidence="1">Cytoplasm</location>
    </subcellularLocation>
</comment>
<evidence type="ECO:0000256" key="6">
    <source>
        <dbReference type="ARBA" id="ARBA00023306"/>
    </source>
</evidence>
<keyword evidence="5 7" id="KW-0175">Coiled coil</keyword>
<protein>
    <submittedName>
        <fullName evidence="9">Unannotated protein</fullName>
    </submittedName>
</protein>
<evidence type="ECO:0000256" key="5">
    <source>
        <dbReference type="ARBA" id="ARBA00023054"/>
    </source>
</evidence>
<dbReference type="EMBL" id="CAEZYR010000069">
    <property type="protein sequence ID" value="CAB4752295.1"/>
    <property type="molecule type" value="Genomic_DNA"/>
</dbReference>
<evidence type="ECO:0000256" key="8">
    <source>
        <dbReference type="SAM" id="MobiDB-lite"/>
    </source>
</evidence>
<evidence type="ECO:0000256" key="2">
    <source>
        <dbReference type="ARBA" id="ARBA00009008"/>
    </source>
</evidence>
<name>A0A6J6TYY6_9ZZZZ</name>
<evidence type="ECO:0000313" key="10">
    <source>
        <dbReference type="EMBL" id="CAB5013678.1"/>
    </source>
</evidence>
<reference evidence="9" key="1">
    <citation type="submission" date="2020-05" db="EMBL/GenBank/DDBJ databases">
        <authorList>
            <person name="Chiriac C."/>
            <person name="Salcher M."/>
            <person name="Ghai R."/>
            <person name="Kavagutti S V."/>
        </authorList>
    </citation>
    <scope>NUCLEOTIDE SEQUENCE</scope>
</reference>
<dbReference type="InterPro" id="IPR019933">
    <property type="entry name" value="DivIVA_domain"/>
</dbReference>
<dbReference type="PANTHER" id="PTHR35794:SF2">
    <property type="entry name" value="CELL DIVISION PROTEIN DIVIVA"/>
    <property type="match status" value="1"/>
</dbReference>
<feature type="compositionally biased region" description="Polar residues" evidence="8">
    <location>
        <begin position="270"/>
        <end position="279"/>
    </location>
</feature>
<evidence type="ECO:0000313" key="9">
    <source>
        <dbReference type="EMBL" id="CAB4752295.1"/>
    </source>
</evidence>
<keyword evidence="4" id="KW-0132">Cell division</keyword>
<dbReference type="InterPro" id="IPR007793">
    <property type="entry name" value="DivIVA_fam"/>
</dbReference>
<evidence type="ECO:0000256" key="7">
    <source>
        <dbReference type="SAM" id="Coils"/>
    </source>
</evidence>
<dbReference type="GO" id="GO:0051301">
    <property type="term" value="P:cell division"/>
    <property type="evidence" value="ECO:0007669"/>
    <property type="project" value="UniProtKB-KW"/>
</dbReference>
<dbReference type="AlphaFoldDB" id="A0A6J6TYY6"/>
<evidence type="ECO:0000256" key="3">
    <source>
        <dbReference type="ARBA" id="ARBA00022490"/>
    </source>
</evidence>
<feature type="coiled-coil region" evidence="7">
    <location>
        <begin position="85"/>
        <end position="131"/>
    </location>
</feature>
<organism evidence="9">
    <name type="scientific">freshwater metagenome</name>
    <dbReference type="NCBI Taxonomy" id="449393"/>
    <lineage>
        <taxon>unclassified sequences</taxon>
        <taxon>metagenomes</taxon>
        <taxon>ecological metagenomes</taxon>
    </lineage>
</organism>
<accession>A0A6J6TYY6</accession>
<feature type="region of interest" description="Disordered" evidence="8">
    <location>
        <begin position="349"/>
        <end position="372"/>
    </location>
</feature>
<gene>
    <name evidence="9" type="ORF">UFOPK2754_01877</name>
    <name evidence="10" type="ORF">UFOPK3967_02377</name>
</gene>
<keyword evidence="3" id="KW-0963">Cytoplasm</keyword>
<keyword evidence="6" id="KW-0131">Cell cycle</keyword>
<dbReference type="Pfam" id="PF05103">
    <property type="entry name" value="DivIVA"/>
    <property type="match status" value="1"/>
</dbReference>
<sequence>MNITPQLLKDIRLSDSFRGYNKDEVDELLERVGVAIGQLQGRLREAIDRADGAEARAATVGGRSESEDTLRRTLVLAQRTADAAIAEANAEAAQTLEEANAHAARTTSAANERASELVRAAEAQAAILRTETEAEVRRIAEESRAPLMEDIREAERVRNFLRDDIGLLERHLVAQRERLRVDVGELTRIIEEPSTLRLEPLPETSGIEASSLLAARDPLAVRVTPSVTLSESLPLAFVPAASDSADDTDVTDDEYPDDVAYASAEGLASRPTTDASSLPATPDLTPSDPAWAHDNDKPSLAARGDAGPSEYGGPVTRSVASIEDVPDRAGDQFLDQLRRAVDDEVGIDDGAMTDFFSDEVDEGRRSRFGRRR</sequence>
<proteinExistence type="inferred from homology"/>
<dbReference type="GO" id="GO:0005737">
    <property type="term" value="C:cytoplasm"/>
    <property type="evidence" value="ECO:0007669"/>
    <property type="project" value="UniProtKB-SubCell"/>
</dbReference>
<evidence type="ECO:0000256" key="1">
    <source>
        <dbReference type="ARBA" id="ARBA00004496"/>
    </source>
</evidence>
<comment type="similarity">
    <text evidence="2">Belongs to the DivIVA family.</text>
</comment>
<feature type="region of interest" description="Disordered" evidence="8">
    <location>
        <begin position="264"/>
        <end position="329"/>
    </location>
</feature>
<dbReference type="NCBIfam" id="TIGR03544">
    <property type="entry name" value="DivI1A_domain"/>
    <property type="match status" value="1"/>
</dbReference>
<dbReference type="PANTHER" id="PTHR35794">
    <property type="entry name" value="CELL DIVISION PROTEIN DIVIVA"/>
    <property type="match status" value="1"/>
</dbReference>
<dbReference type="EMBL" id="CAFBOS010000177">
    <property type="protein sequence ID" value="CAB5013678.1"/>
    <property type="molecule type" value="Genomic_DNA"/>
</dbReference>